<dbReference type="AlphaFoldDB" id="A0AA40KGV6"/>
<name>A0AA40KGV6_9HYME</name>
<sequence>MFLRRDGRVQIRLNLEINSEYITFLASSNPTEMISNTCETSMVALGAYVKQSRDGNSKIIDPSKRILNTNRE</sequence>
<accession>A0AA40KGV6</accession>
<evidence type="ECO:0000313" key="2">
    <source>
        <dbReference type="Proteomes" id="UP001177670"/>
    </source>
</evidence>
<dbReference type="EMBL" id="JAHYIQ010000033">
    <property type="protein sequence ID" value="KAK1119952.1"/>
    <property type="molecule type" value="Genomic_DNA"/>
</dbReference>
<proteinExistence type="predicted"/>
<protein>
    <submittedName>
        <fullName evidence="1">Uncharacterized protein</fullName>
    </submittedName>
</protein>
<organism evidence="1 2">
    <name type="scientific">Melipona bicolor</name>
    <dbReference type="NCBI Taxonomy" id="60889"/>
    <lineage>
        <taxon>Eukaryota</taxon>
        <taxon>Metazoa</taxon>
        <taxon>Ecdysozoa</taxon>
        <taxon>Arthropoda</taxon>
        <taxon>Hexapoda</taxon>
        <taxon>Insecta</taxon>
        <taxon>Pterygota</taxon>
        <taxon>Neoptera</taxon>
        <taxon>Endopterygota</taxon>
        <taxon>Hymenoptera</taxon>
        <taxon>Apocrita</taxon>
        <taxon>Aculeata</taxon>
        <taxon>Apoidea</taxon>
        <taxon>Anthophila</taxon>
        <taxon>Apidae</taxon>
        <taxon>Melipona</taxon>
    </lineage>
</organism>
<comment type="caution">
    <text evidence="1">The sequence shown here is derived from an EMBL/GenBank/DDBJ whole genome shotgun (WGS) entry which is preliminary data.</text>
</comment>
<evidence type="ECO:0000313" key="1">
    <source>
        <dbReference type="EMBL" id="KAK1119952.1"/>
    </source>
</evidence>
<reference evidence="1" key="1">
    <citation type="submission" date="2021-10" db="EMBL/GenBank/DDBJ databases">
        <title>Melipona bicolor Genome sequencing and assembly.</title>
        <authorList>
            <person name="Araujo N.S."/>
            <person name="Arias M.C."/>
        </authorList>
    </citation>
    <scope>NUCLEOTIDE SEQUENCE</scope>
    <source>
        <strain evidence="1">USP_2M_L1-L4_2017</strain>
        <tissue evidence="1">Whole body</tissue>
    </source>
</reference>
<keyword evidence="2" id="KW-1185">Reference proteome</keyword>
<dbReference type="Proteomes" id="UP001177670">
    <property type="component" value="Unassembled WGS sequence"/>
</dbReference>
<gene>
    <name evidence="1" type="ORF">K0M31_012681</name>
</gene>